<accession>A0ABX0UR99</accession>
<gene>
    <name evidence="2" type="ORF">FHS68_004715</name>
</gene>
<organism evidence="2 3">
    <name type="scientific">Dyadobacter arcticus</name>
    <dbReference type="NCBI Taxonomy" id="1078754"/>
    <lineage>
        <taxon>Bacteria</taxon>
        <taxon>Pseudomonadati</taxon>
        <taxon>Bacteroidota</taxon>
        <taxon>Cytophagia</taxon>
        <taxon>Cytophagales</taxon>
        <taxon>Spirosomataceae</taxon>
        <taxon>Dyadobacter</taxon>
    </lineage>
</organism>
<dbReference type="InterPro" id="IPR002686">
    <property type="entry name" value="Transposase_17"/>
</dbReference>
<evidence type="ECO:0000313" key="2">
    <source>
        <dbReference type="EMBL" id="NIJ55526.1"/>
    </source>
</evidence>
<evidence type="ECO:0000313" key="3">
    <source>
        <dbReference type="Proteomes" id="UP001179181"/>
    </source>
</evidence>
<dbReference type="Gene3D" id="3.30.70.1290">
    <property type="entry name" value="Transposase IS200-like"/>
    <property type="match status" value="1"/>
</dbReference>
<keyword evidence="3" id="KW-1185">Reference proteome</keyword>
<name>A0ABX0UR99_9BACT</name>
<protein>
    <submittedName>
        <fullName evidence="2">REP element-mobilizing transposase RayT</fullName>
    </submittedName>
</protein>
<dbReference type="Proteomes" id="UP001179181">
    <property type="component" value="Unassembled WGS sequence"/>
</dbReference>
<sequence length="143" mass="17176">MSWTSLWVHMVFCTKYRKPYLNSQIRQRVFLHIKENAAKKNIWLDVVNGYSDHAHCLFVLGRDQTLADVARLIKGESSFWINQNKLTSEKFVWQDDYWAVSVSERHIARVRQYILNQEAHHTKKTFKEEIDRFTKKYGWQPNS</sequence>
<dbReference type="Pfam" id="PF01797">
    <property type="entry name" value="Y1_Tnp"/>
    <property type="match status" value="1"/>
</dbReference>
<dbReference type="SMART" id="SM01321">
    <property type="entry name" value="Y1_Tnp"/>
    <property type="match status" value="1"/>
</dbReference>
<dbReference type="EMBL" id="JAASQJ010000005">
    <property type="protein sequence ID" value="NIJ55526.1"/>
    <property type="molecule type" value="Genomic_DNA"/>
</dbReference>
<dbReference type="InterPro" id="IPR036515">
    <property type="entry name" value="Transposase_17_sf"/>
</dbReference>
<reference evidence="2 3" key="1">
    <citation type="submission" date="2020-03" db="EMBL/GenBank/DDBJ databases">
        <title>Genomic Encyclopedia of Type Strains, Phase IV (KMG-IV): sequencing the most valuable type-strain genomes for metagenomic binning, comparative biology and taxonomic classification.</title>
        <authorList>
            <person name="Goeker M."/>
        </authorList>
    </citation>
    <scope>NUCLEOTIDE SEQUENCE [LARGE SCALE GENOMIC DNA]</scope>
    <source>
        <strain evidence="2 3">DSM 102865</strain>
    </source>
</reference>
<feature type="domain" description="Transposase IS200-like" evidence="1">
    <location>
        <begin position="3"/>
        <end position="117"/>
    </location>
</feature>
<dbReference type="NCBIfam" id="NF033573">
    <property type="entry name" value="transpos_IS200"/>
    <property type="match status" value="1"/>
</dbReference>
<evidence type="ECO:0000259" key="1">
    <source>
        <dbReference type="SMART" id="SM01321"/>
    </source>
</evidence>
<dbReference type="SUPFAM" id="SSF143422">
    <property type="entry name" value="Transposase IS200-like"/>
    <property type="match status" value="1"/>
</dbReference>
<dbReference type="RefSeq" id="WP_167275470.1">
    <property type="nucleotide sequence ID" value="NZ_JAASQJ010000005.1"/>
</dbReference>
<dbReference type="PANTHER" id="PTHR33360">
    <property type="entry name" value="TRANSPOSASE FOR INSERTION SEQUENCE ELEMENT IS200"/>
    <property type="match status" value="1"/>
</dbReference>
<dbReference type="PANTHER" id="PTHR33360:SF2">
    <property type="entry name" value="TRANSPOSASE FOR INSERTION SEQUENCE ELEMENT IS200"/>
    <property type="match status" value="1"/>
</dbReference>
<comment type="caution">
    <text evidence="2">The sequence shown here is derived from an EMBL/GenBank/DDBJ whole genome shotgun (WGS) entry which is preliminary data.</text>
</comment>
<proteinExistence type="predicted"/>